<organism evidence="2 3">
    <name type="scientific">Gnathostoma spinigerum</name>
    <dbReference type="NCBI Taxonomy" id="75299"/>
    <lineage>
        <taxon>Eukaryota</taxon>
        <taxon>Metazoa</taxon>
        <taxon>Ecdysozoa</taxon>
        <taxon>Nematoda</taxon>
        <taxon>Chromadorea</taxon>
        <taxon>Rhabditida</taxon>
        <taxon>Spirurina</taxon>
        <taxon>Gnathostomatomorpha</taxon>
        <taxon>Gnathostomatoidea</taxon>
        <taxon>Gnathostomatidae</taxon>
        <taxon>Gnathostoma</taxon>
    </lineage>
</organism>
<dbReference type="InterPro" id="IPR002404">
    <property type="entry name" value="IRS_PTB"/>
</dbReference>
<dbReference type="SMART" id="SM00310">
    <property type="entry name" value="PTBI"/>
    <property type="match status" value="1"/>
</dbReference>
<reference evidence="2 3" key="1">
    <citation type="submission" date="2024-08" db="EMBL/GenBank/DDBJ databases">
        <title>Gnathostoma spinigerum genome.</title>
        <authorList>
            <person name="Gonzalez-Bertolin B."/>
            <person name="Monzon S."/>
            <person name="Zaballos A."/>
            <person name="Jimenez P."/>
            <person name="Dekumyoy P."/>
            <person name="Varona S."/>
            <person name="Cuesta I."/>
            <person name="Sumanam S."/>
            <person name="Adisakwattana P."/>
            <person name="Gasser R.B."/>
            <person name="Hernandez-Gonzalez A."/>
            <person name="Young N.D."/>
            <person name="Perteguer M.J."/>
        </authorList>
    </citation>
    <scope>NUCLEOTIDE SEQUENCE [LARGE SCALE GENOMIC DNA]</scope>
    <source>
        <strain evidence="2">AL3</strain>
        <tissue evidence="2">Liver</tissue>
    </source>
</reference>
<feature type="domain" description="IRS-type PTB" evidence="1">
    <location>
        <begin position="20"/>
        <end position="123"/>
    </location>
</feature>
<dbReference type="SMART" id="SM01244">
    <property type="entry name" value="IRS"/>
    <property type="match status" value="1"/>
</dbReference>
<dbReference type="Gene3D" id="2.30.29.30">
    <property type="entry name" value="Pleckstrin-homology domain (PH domain)/Phosphotyrosine-binding domain (PTB)"/>
    <property type="match status" value="1"/>
</dbReference>
<comment type="caution">
    <text evidence="2">The sequence shown here is derived from an EMBL/GenBank/DDBJ whole genome shotgun (WGS) entry which is preliminary data.</text>
</comment>
<evidence type="ECO:0000313" key="2">
    <source>
        <dbReference type="EMBL" id="MFH4980602.1"/>
    </source>
</evidence>
<dbReference type="InterPro" id="IPR011993">
    <property type="entry name" value="PH-like_dom_sf"/>
</dbReference>
<proteinExistence type="predicted"/>
<dbReference type="EMBL" id="JBGFUD010005785">
    <property type="protein sequence ID" value="MFH4980602.1"/>
    <property type="molecule type" value="Genomic_DNA"/>
</dbReference>
<dbReference type="PROSITE" id="PS51064">
    <property type="entry name" value="IRS_PTB"/>
    <property type="match status" value="1"/>
</dbReference>
<keyword evidence="3" id="KW-1185">Reference proteome</keyword>
<dbReference type="PANTHER" id="PTHR21258:SF55">
    <property type="entry name" value="FI23523P1"/>
    <property type="match status" value="1"/>
</dbReference>
<sequence length="410" mass="45355">MGNCVSMTAEKEFLRSLPTDGFGLDDPNAFRVFMKKRSKILCGILKVTETEILLSRPQYEIQHWPLQFLRRYGYTSAGIFFFESGRRCPSGEGLHTFKSHQAESIFHLVQARIQDNANLNGALHDSRAQSVTGSIHSGHSSTSGCTPVHSRIHPVQRYCSEGTNNSGNTTGDYLLPSCLFYRNRFLYHRYPPLFPSRRPRSVNAPNASGSSIWPSSSQTVSFPYKSSRALSAECFDNASPGISQSSNRCYVNWDPLNTGSPRVMTGCAVAETQSCLEGSTGDEAYFACRHPVATIRSHSETDPLMNDTVINERYVNVHEKKRCPSTKQLMNRKGQSSLHLDYAAVNIGNGSNNAVYSIPSNCRRKGSLSGRGGALSTGFIPSVYARIDLERTKAIEVAVDNSRRSLIQDS</sequence>
<dbReference type="PANTHER" id="PTHR21258">
    <property type="entry name" value="DOCKING PROTEIN RELATED"/>
    <property type="match status" value="1"/>
</dbReference>
<evidence type="ECO:0000259" key="1">
    <source>
        <dbReference type="PROSITE" id="PS51064"/>
    </source>
</evidence>
<dbReference type="AlphaFoldDB" id="A0ABD6EVK1"/>
<name>A0ABD6EVK1_9BILA</name>
<accession>A0ABD6EVK1</accession>
<gene>
    <name evidence="2" type="ORF">AB6A40_007311</name>
</gene>
<dbReference type="SUPFAM" id="SSF50729">
    <property type="entry name" value="PH domain-like"/>
    <property type="match status" value="1"/>
</dbReference>
<dbReference type="Proteomes" id="UP001608902">
    <property type="component" value="Unassembled WGS sequence"/>
</dbReference>
<dbReference type="InterPro" id="IPR050996">
    <property type="entry name" value="Docking_Protein_DOK"/>
</dbReference>
<evidence type="ECO:0000313" key="3">
    <source>
        <dbReference type="Proteomes" id="UP001608902"/>
    </source>
</evidence>
<dbReference type="Pfam" id="PF02174">
    <property type="entry name" value="IRS"/>
    <property type="match status" value="1"/>
</dbReference>
<protein>
    <recommendedName>
        <fullName evidence="1">IRS-type PTB domain-containing protein</fullName>
    </recommendedName>
</protein>